<feature type="domain" description="AB hydrolase-1" evidence="1">
    <location>
        <begin position="7"/>
        <end position="249"/>
    </location>
</feature>
<dbReference type="Proteomes" id="UP000240883">
    <property type="component" value="Unassembled WGS sequence"/>
</dbReference>
<proteinExistence type="predicted"/>
<dbReference type="OrthoDB" id="408373at2759"/>
<dbReference type="PANTHER" id="PTHR37017:SF13">
    <property type="entry name" value="AB HYDROLASE-1 DOMAIN-CONTAINING PROTEIN"/>
    <property type="match status" value="1"/>
</dbReference>
<name>A0A2T2N807_CORCC</name>
<evidence type="ECO:0000313" key="3">
    <source>
        <dbReference type="Proteomes" id="UP000240883"/>
    </source>
</evidence>
<reference evidence="2 3" key="1">
    <citation type="journal article" date="2018" name="Front. Microbiol.">
        <title>Genome-Wide Analysis of Corynespora cassiicola Leaf Fall Disease Putative Effectors.</title>
        <authorList>
            <person name="Lopez D."/>
            <person name="Ribeiro S."/>
            <person name="Label P."/>
            <person name="Fumanal B."/>
            <person name="Venisse J.S."/>
            <person name="Kohler A."/>
            <person name="de Oliveira R.R."/>
            <person name="Labutti K."/>
            <person name="Lipzen A."/>
            <person name="Lail K."/>
            <person name="Bauer D."/>
            <person name="Ohm R.A."/>
            <person name="Barry K.W."/>
            <person name="Spatafora J."/>
            <person name="Grigoriev I.V."/>
            <person name="Martin F.M."/>
            <person name="Pujade-Renaud V."/>
        </authorList>
    </citation>
    <scope>NUCLEOTIDE SEQUENCE [LARGE SCALE GENOMIC DNA]</scope>
    <source>
        <strain evidence="2 3">Philippines</strain>
    </source>
</reference>
<gene>
    <name evidence="2" type="ORF">BS50DRAFT_562472</name>
</gene>
<dbReference type="InterPro" id="IPR029058">
    <property type="entry name" value="AB_hydrolase_fold"/>
</dbReference>
<sequence length="263" mass="28980">MAPRPTVVICPGAWATRQFFEPVVGALNAKGHPTIWDISTYAEHDPASFPPENLDANHLHEHVLKPLINKGEHVFLFMHSCGGIYGPSAVEGLSKKERTAKGLEGGVVALLWTAAFVARKGTSAMSAMAIDPANLPEWIRHDQSTNWVRMRKTHAKAMLFHDLPDEEADRLANALPSQPFSCFALPVPYDPYDDPNFRGSFAYILTDADRIIPYELQQEYVEIGGIKKTMVLGGSSHSPHLELPVQLVDHLVGLVNELTISAK</sequence>
<accession>A0A2T2N807</accession>
<dbReference type="EMBL" id="KZ678144">
    <property type="protein sequence ID" value="PSN61564.1"/>
    <property type="molecule type" value="Genomic_DNA"/>
</dbReference>
<evidence type="ECO:0000259" key="1">
    <source>
        <dbReference type="Pfam" id="PF12697"/>
    </source>
</evidence>
<dbReference type="Gene3D" id="3.40.50.1820">
    <property type="entry name" value="alpha/beta hydrolase"/>
    <property type="match status" value="1"/>
</dbReference>
<dbReference type="AlphaFoldDB" id="A0A2T2N807"/>
<organism evidence="2 3">
    <name type="scientific">Corynespora cassiicola Philippines</name>
    <dbReference type="NCBI Taxonomy" id="1448308"/>
    <lineage>
        <taxon>Eukaryota</taxon>
        <taxon>Fungi</taxon>
        <taxon>Dikarya</taxon>
        <taxon>Ascomycota</taxon>
        <taxon>Pezizomycotina</taxon>
        <taxon>Dothideomycetes</taxon>
        <taxon>Pleosporomycetidae</taxon>
        <taxon>Pleosporales</taxon>
        <taxon>Corynesporascaceae</taxon>
        <taxon>Corynespora</taxon>
    </lineage>
</organism>
<keyword evidence="3" id="KW-1185">Reference proteome</keyword>
<dbReference type="GO" id="GO:0016787">
    <property type="term" value="F:hydrolase activity"/>
    <property type="evidence" value="ECO:0007669"/>
    <property type="project" value="UniProtKB-KW"/>
</dbReference>
<dbReference type="InterPro" id="IPR052897">
    <property type="entry name" value="Sec-Metab_Biosynth_Hydrolase"/>
</dbReference>
<dbReference type="PANTHER" id="PTHR37017">
    <property type="entry name" value="AB HYDROLASE-1 DOMAIN-CONTAINING PROTEIN-RELATED"/>
    <property type="match status" value="1"/>
</dbReference>
<protein>
    <submittedName>
        <fullName evidence="2">Alpha/beta-hydrolase</fullName>
    </submittedName>
</protein>
<dbReference type="STRING" id="1448308.A0A2T2N807"/>
<dbReference type="SUPFAM" id="SSF53474">
    <property type="entry name" value="alpha/beta-Hydrolases"/>
    <property type="match status" value="1"/>
</dbReference>
<dbReference type="Pfam" id="PF12697">
    <property type="entry name" value="Abhydrolase_6"/>
    <property type="match status" value="1"/>
</dbReference>
<keyword evidence="2" id="KW-0378">Hydrolase</keyword>
<evidence type="ECO:0000313" key="2">
    <source>
        <dbReference type="EMBL" id="PSN61564.1"/>
    </source>
</evidence>
<dbReference type="InterPro" id="IPR000073">
    <property type="entry name" value="AB_hydrolase_1"/>
</dbReference>